<feature type="compositionally biased region" description="Polar residues" evidence="2">
    <location>
        <begin position="30"/>
        <end position="53"/>
    </location>
</feature>
<organism evidence="3 4">
    <name type="scientific">Corchorus olitorius</name>
    <dbReference type="NCBI Taxonomy" id="93759"/>
    <lineage>
        <taxon>Eukaryota</taxon>
        <taxon>Viridiplantae</taxon>
        <taxon>Streptophyta</taxon>
        <taxon>Embryophyta</taxon>
        <taxon>Tracheophyta</taxon>
        <taxon>Spermatophyta</taxon>
        <taxon>Magnoliopsida</taxon>
        <taxon>eudicotyledons</taxon>
        <taxon>Gunneridae</taxon>
        <taxon>Pentapetalae</taxon>
        <taxon>rosids</taxon>
        <taxon>malvids</taxon>
        <taxon>Malvales</taxon>
        <taxon>Malvaceae</taxon>
        <taxon>Grewioideae</taxon>
        <taxon>Apeibeae</taxon>
        <taxon>Corchorus</taxon>
    </lineage>
</organism>
<feature type="compositionally biased region" description="Polar residues" evidence="2">
    <location>
        <begin position="97"/>
        <end position="107"/>
    </location>
</feature>
<evidence type="ECO:0000256" key="2">
    <source>
        <dbReference type="SAM" id="MobiDB-lite"/>
    </source>
</evidence>
<dbReference type="Proteomes" id="UP000187203">
    <property type="component" value="Unassembled WGS sequence"/>
</dbReference>
<accession>A0A1R3HJ84</accession>
<dbReference type="AlphaFoldDB" id="A0A1R3HJ84"/>
<feature type="region of interest" description="Disordered" evidence="2">
    <location>
        <begin position="1"/>
        <end position="107"/>
    </location>
</feature>
<reference evidence="4" key="1">
    <citation type="submission" date="2013-09" db="EMBL/GenBank/DDBJ databases">
        <title>Corchorus olitorius genome sequencing.</title>
        <authorList>
            <person name="Alam M."/>
            <person name="Haque M.S."/>
            <person name="Islam M.S."/>
            <person name="Emdad E.M."/>
            <person name="Islam M.M."/>
            <person name="Ahmed B."/>
            <person name="Halim A."/>
            <person name="Hossen Q.M.M."/>
            <person name="Hossain M.Z."/>
            <person name="Ahmed R."/>
            <person name="Khan M.M."/>
            <person name="Islam R."/>
            <person name="Rashid M.M."/>
            <person name="Khan S.A."/>
            <person name="Rahman M.S."/>
            <person name="Alam M."/>
            <person name="Yahiya A.S."/>
            <person name="Khan M.S."/>
            <person name="Azam M.S."/>
            <person name="Haque T."/>
            <person name="Lashkar M.Z.H."/>
            <person name="Akhand A.I."/>
            <person name="Morshed G."/>
            <person name="Roy S."/>
            <person name="Uddin K.S."/>
            <person name="Rabeya T."/>
            <person name="Hossain A.S."/>
            <person name="Chowdhury A."/>
            <person name="Snigdha A.R."/>
            <person name="Mortoza M.S."/>
            <person name="Matin S.A."/>
            <person name="Hoque S.M.E."/>
            <person name="Islam M.K."/>
            <person name="Roy D.K."/>
            <person name="Haider R."/>
            <person name="Moosa M.M."/>
            <person name="Elias S.M."/>
            <person name="Hasan A.M."/>
            <person name="Jahan S."/>
            <person name="Shafiuddin M."/>
            <person name="Mahmood N."/>
            <person name="Shommy N.S."/>
        </authorList>
    </citation>
    <scope>NUCLEOTIDE SEQUENCE [LARGE SCALE GENOMIC DNA]</scope>
    <source>
        <strain evidence="4">cv. O-4</strain>
    </source>
</reference>
<evidence type="ECO:0000313" key="4">
    <source>
        <dbReference type="Proteomes" id="UP000187203"/>
    </source>
</evidence>
<protein>
    <submittedName>
        <fullName evidence="3">Uncharacterized protein</fullName>
    </submittedName>
</protein>
<keyword evidence="1" id="KW-0175">Coiled coil</keyword>
<feature type="coiled-coil region" evidence="1">
    <location>
        <begin position="202"/>
        <end position="262"/>
    </location>
</feature>
<feature type="compositionally biased region" description="Polar residues" evidence="2">
    <location>
        <begin position="71"/>
        <end position="81"/>
    </location>
</feature>
<evidence type="ECO:0000313" key="3">
    <source>
        <dbReference type="EMBL" id="OMO70402.1"/>
    </source>
</evidence>
<gene>
    <name evidence="3" type="ORF">COLO4_28612</name>
</gene>
<dbReference type="OrthoDB" id="1065805at2759"/>
<evidence type="ECO:0000256" key="1">
    <source>
        <dbReference type="SAM" id="Coils"/>
    </source>
</evidence>
<dbReference type="EMBL" id="AWUE01019999">
    <property type="protein sequence ID" value="OMO70402.1"/>
    <property type="molecule type" value="Genomic_DNA"/>
</dbReference>
<keyword evidence="4" id="KW-1185">Reference proteome</keyword>
<feature type="compositionally biased region" description="Basic and acidic residues" evidence="2">
    <location>
        <begin position="1"/>
        <end position="11"/>
    </location>
</feature>
<name>A0A1R3HJ84_9ROSI</name>
<comment type="caution">
    <text evidence="3">The sequence shown here is derived from an EMBL/GenBank/DDBJ whole genome shotgun (WGS) entry which is preliminary data.</text>
</comment>
<proteinExistence type="predicted"/>
<sequence>MNRKALKERNAKISISKGTSKRKRHDQSAVGGSSQTNSAANNGNSEHGSTGSMQLPHPLPSGPIEVRAASTPLSQNQSPSPSHAAILPAVFHPPNSNPTSPAVQTANSSPIGLDAHHAEGDLVDVNGEMRLAKITLGKLWNEIPPNRVVVEGNEFGQPVGNEAKLLGGYLGKLSRQYTTLPVIPDSWHKVPMDRKMAAMDLVKQKELEREQELAKIAEEREQELARLEEQRQNELAEINARMDAERRENARTKSRLDTLMRLVAAKFPDVVLDDPSESHQQVQ</sequence>